<evidence type="ECO:0008006" key="3">
    <source>
        <dbReference type="Google" id="ProtNLM"/>
    </source>
</evidence>
<dbReference type="RefSeq" id="WP_173973244.1">
    <property type="nucleotide sequence ID" value="NZ_CADCSU010000205.1"/>
</dbReference>
<sequence>MKNKIYIFCFCLFTILLVSVTLLPKKQTGAIILITQQKTFIAGAKIALDFEVNTSNRPQLFLIHSLGKTLLDATVKNDKLTFALPKSYAKKSGRIDWFLVVNGENKLQGNFEILPNNDTKTDIENYLGPPSTLVGDGHFVMYVTIPTDGFDNPKPENTPVIFRSQFLNTITNQTVKTKNLIAWKIIDAPTKSGIVLVSAQCNATITKEFNAVIFPGIATNFIISFTRNHQYADGNQITTLKTAVIKDKFGNVVSDGTMVSFVISTANNMVLKSFGTTINGVATAQILHPDHQDVYTAKAYVAGIAESNSIAINYEPINPKIEFEFSKDKRTIIVGPLRSFINQLVPDGIKVTLKVYHHNQLVATLQEDSVKGHAVFTISSEYYKEKKYSFEISTLGSIQKVEEKNYDSN</sequence>
<dbReference type="Proteomes" id="UP000479938">
    <property type="component" value="Unassembled WGS sequence"/>
</dbReference>
<protein>
    <recommendedName>
        <fullName evidence="3">Big-1 domain-containing protein</fullName>
    </recommendedName>
</protein>
<dbReference type="AlphaFoldDB" id="A0A6J4GXJ1"/>
<dbReference type="Gene3D" id="2.60.40.10">
    <property type="entry name" value="Immunoglobulins"/>
    <property type="match status" value="1"/>
</dbReference>
<dbReference type="InterPro" id="IPR013783">
    <property type="entry name" value="Ig-like_fold"/>
</dbReference>
<name>A0A6J4GXJ1_9FLAO</name>
<gene>
    <name evidence="1" type="ORF">FLA105534_04797</name>
</gene>
<dbReference type="InterPro" id="IPR008964">
    <property type="entry name" value="Invasin/intimin_cell_adhesion"/>
</dbReference>
<dbReference type="SUPFAM" id="SSF49373">
    <property type="entry name" value="Invasin/intimin cell-adhesion fragments"/>
    <property type="match status" value="1"/>
</dbReference>
<dbReference type="EMBL" id="CADCSU010000205">
    <property type="protein sequence ID" value="CAA9203617.1"/>
    <property type="molecule type" value="Genomic_DNA"/>
</dbReference>
<organism evidence="1 2">
    <name type="scientific">Flavobacterium bizetiae</name>
    <dbReference type="NCBI Taxonomy" id="2704140"/>
    <lineage>
        <taxon>Bacteria</taxon>
        <taxon>Pseudomonadati</taxon>
        <taxon>Bacteroidota</taxon>
        <taxon>Flavobacteriia</taxon>
        <taxon>Flavobacteriales</taxon>
        <taxon>Flavobacteriaceae</taxon>
        <taxon>Flavobacterium</taxon>
    </lineage>
</organism>
<evidence type="ECO:0000313" key="2">
    <source>
        <dbReference type="Proteomes" id="UP000479938"/>
    </source>
</evidence>
<reference evidence="1 2" key="1">
    <citation type="submission" date="2020-02" db="EMBL/GenBank/DDBJ databases">
        <authorList>
            <person name="Criscuolo A."/>
        </authorList>
    </citation>
    <scope>NUCLEOTIDE SEQUENCE [LARGE SCALE GENOMIC DNA]</scope>
    <source>
        <strain evidence="1">CIP105534</strain>
    </source>
</reference>
<evidence type="ECO:0000313" key="1">
    <source>
        <dbReference type="EMBL" id="CAA9203617.1"/>
    </source>
</evidence>
<accession>A0A6J4GXJ1</accession>
<proteinExistence type="predicted"/>
<keyword evidence="2" id="KW-1185">Reference proteome</keyword>